<proteinExistence type="predicted"/>
<dbReference type="AlphaFoldDB" id="X1MA07"/>
<dbReference type="EMBL" id="BARV01023149">
    <property type="protein sequence ID" value="GAI28118.1"/>
    <property type="molecule type" value="Genomic_DNA"/>
</dbReference>
<name>X1MA07_9ZZZZ</name>
<sequence length="75" mass="9065">MGSVQTLGITCVARTKKDRQRKIVLRRKTERRIRQYKDYMYSFLVTNDMDRSAKEVVEAIIYRWREECDFKVEVG</sequence>
<gene>
    <name evidence="1" type="ORF">S06H3_38027</name>
</gene>
<reference evidence="1" key="1">
    <citation type="journal article" date="2014" name="Front. Microbiol.">
        <title>High frequency of phylogenetically diverse reductive dehalogenase-homologous genes in deep subseafloor sedimentary metagenomes.</title>
        <authorList>
            <person name="Kawai M."/>
            <person name="Futagami T."/>
            <person name="Toyoda A."/>
            <person name="Takaki Y."/>
            <person name="Nishi S."/>
            <person name="Hori S."/>
            <person name="Arai W."/>
            <person name="Tsubouchi T."/>
            <person name="Morono Y."/>
            <person name="Uchiyama I."/>
            <person name="Ito T."/>
            <person name="Fujiyama A."/>
            <person name="Inagaki F."/>
            <person name="Takami H."/>
        </authorList>
    </citation>
    <scope>NUCLEOTIDE SEQUENCE</scope>
    <source>
        <strain evidence="1">Expedition CK06-06</strain>
    </source>
</reference>
<organism evidence="1">
    <name type="scientific">marine sediment metagenome</name>
    <dbReference type="NCBI Taxonomy" id="412755"/>
    <lineage>
        <taxon>unclassified sequences</taxon>
        <taxon>metagenomes</taxon>
        <taxon>ecological metagenomes</taxon>
    </lineage>
</organism>
<protein>
    <submittedName>
        <fullName evidence="1">Uncharacterized protein</fullName>
    </submittedName>
</protein>
<comment type="caution">
    <text evidence="1">The sequence shown here is derived from an EMBL/GenBank/DDBJ whole genome shotgun (WGS) entry which is preliminary data.</text>
</comment>
<accession>X1MA07</accession>
<evidence type="ECO:0000313" key="1">
    <source>
        <dbReference type="EMBL" id="GAI28118.1"/>
    </source>
</evidence>